<sequence length="540" mass="58365">MASPNVYSRPAGAMETFFKKLGDSGPREGPEHGACLGVFQLEFPDIMSKVRAAQYIAAAWETLGKRYPVLRAEISEPPFPVDKMGRERPIITVRSSTEATFGETSFSTHPGCPSIDALFSTTPHISQSKTATCHWLPDPGQVILRLSHWRTDGLGKLLLAHEFLSTLGSLVQFGHEQGHVDVKTVLTRWRQQQQQTQSSPPMLSPSVEELVRKYLPPPTNPKEASASAADALVRTLVDGPPSIALPTTGGGPNTTSRAAIRLSTRASERLRDSCRASGFTVTCALNAAIIRATLPHIPSKPGAEPGSYALFAPVDLRAPLMAALPSVPEVQTYCSRPTGNYVSGLPLRIGGVAGKSFAVLARELAASYASRDATRGELLHIAEPYADKMADLFATFGGSPGCPYPGTPVITSLGVLDGLIGETYPPPKQQDGRNDTASAAGKPVLRVTDLWNSPECATGILTLSPWSWAGKLTLSAVWNDRFYDRSIATKILHKTMDELEDGLGMPKQRDSYQIIYGCAPFFLFFSFCFLLFLLSPSLTY</sequence>
<evidence type="ECO:0000313" key="2">
    <source>
        <dbReference type="Proteomes" id="UP001497700"/>
    </source>
</evidence>
<keyword evidence="2" id="KW-1185">Reference proteome</keyword>
<dbReference type="EMBL" id="MU393436">
    <property type="protein sequence ID" value="KAI4868672.1"/>
    <property type="molecule type" value="Genomic_DNA"/>
</dbReference>
<evidence type="ECO:0000313" key="1">
    <source>
        <dbReference type="EMBL" id="KAI4868672.1"/>
    </source>
</evidence>
<name>A0ACB9ZAB1_9PEZI</name>
<reference evidence="1 2" key="1">
    <citation type="journal article" date="2022" name="New Phytol.">
        <title>Ecological generalism drives hyperdiversity of secondary metabolite gene clusters in xylarialean endophytes.</title>
        <authorList>
            <person name="Franco M.E.E."/>
            <person name="Wisecaver J.H."/>
            <person name="Arnold A.E."/>
            <person name="Ju Y.M."/>
            <person name="Slot J.C."/>
            <person name="Ahrendt S."/>
            <person name="Moore L.P."/>
            <person name="Eastman K.E."/>
            <person name="Scott K."/>
            <person name="Konkel Z."/>
            <person name="Mondo S.J."/>
            <person name="Kuo A."/>
            <person name="Hayes R.D."/>
            <person name="Haridas S."/>
            <person name="Andreopoulos B."/>
            <person name="Riley R."/>
            <person name="LaButti K."/>
            <person name="Pangilinan J."/>
            <person name="Lipzen A."/>
            <person name="Amirebrahimi M."/>
            <person name="Yan J."/>
            <person name="Adam C."/>
            <person name="Keymanesh K."/>
            <person name="Ng V."/>
            <person name="Louie K."/>
            <person name="Northen T."/>
            <person name="Drula E."/>
            <person name="Henrissat B."/>
            <person name="Hsieh H.M."/>
            <person name="Youens-Clark K."/>
            <person name="Lutzoni F."/>
            <person name="Miadlikowska J."/>
            <person name="Eastwood D.C."/>
            <person name="Hamelin R.C."/>
            <person name="Grigoriev I.V."/>
            <person name="U'Ren J.M."/>
        </authorList>
    </citation>
    <scope>NUCLEOTIDE SEQUENCE [LARGE SCALE GENOMIC DNA]</scope>
    <source>
        <strain evidence="1 2">CBS 119005</strain>
    </source>
</reference>
<gene>
    <name evidence="1" type="ORF">F4820DRAFT_101918</name>
</gene>
<comment type="caution">
    <text evidence="1">The sequence shown here is derived from an EMBL/GenBank/DDBJ whole genome shotgun (WGS) entry which is preliminary data.</text>
</comment>
<accession>A0ACB9ZAB1</accession>
<dbReference type="Proteomes" id="UP001497700">
    <property type="component" value="Unassembled WGS sequence"/>
</dbReference>
<proteinExistence type="predicted"/>
<protein>
    <submittedName>
        <fullName evidence="1">Uncharacterized protein</fullName>
    </submittedName>
</protein>
<organism evidence="1 2">
    <name type="scientific">Hypoxylon rubiginosum</name>
    <dbReference type="NCBI Taxonomy" id="110542"/>
    <lineage>
        <taxon>Eukaryota</taxon>
        <taxon>Fungi</taxon>
        <taxon>Dikarya</taxon>
        <taxon>Ascomycota</taxon>
        <taxon>Pezizomycotina</taxon>
        <taxon>Sordariomycetes</taxon>
        <taxon>Xylariomycetidae</taxon>
        <taxon>Xylariales</taxon>
        <taxon>Hypoxylaceae</taxon>
        <taxon>Hypoxylon</taxon>
    </lineage>
</organism>